<dbReference type="SUPFAM" id="SSF56112">
    <property type="entry name" value="Protein kinase-like (PK-like)"/>
    <property type="match status" value="1"/>
</dbReference>
<dbReference type="GeneID" id="100638077"/>
<dbReference type="AlphaFoldDB" id="A0AAN0IV89"/>
<reference evidence="8" key="1">
    <citation type="journal article" date="2010" name="Nature">
        <title>The Amphimedon queenslandica genome and the evolution of animal complexity.</title>
        <authorList>
            <person name="Srivastava M."/>
            <person name="Simakov O."/>
            <person name="Chapman J."/>
            <person name="Fahey B."/>
            <person name="Gauthier M.E."/>
            <person name="Mitros T."/>
            <person name="Richards G.S."/>
            <person name="Conaco C."/>
            <person name="Dacre M."/>
            <person name="Hellsten U."/>
            <person name="Larroux C."/>
            <person name="Putnam N.H."/>
            <person name="Stanke M."/>
            <person name="Adamska M."/>
            <person name="Darling A."/>
            <person name="Degnan S.M."/>
            <person name="Oakley T.H."/>
            <person name="Plachetzki D.C."/>
            <person name="Zhai Y."/>
            <person name="Adamski M."/>
            <person name="Calcino A."/>
            <person name="Cummins S.F."/>
            <person name="Goodstein D.M."/>
            <person name="Harris C."/>
            <person name="Jackson D.J."/>
            <person name="Leys S.P."/>
            <person name="Shu S."/>
            <person name="Woodcroft B.J."/>
            <person name="Vervoort M."/>
            <person name="Kosik K.S."/>
            <person name="Manning G."/>
            <person name="Degnan B.M."/>
            <person name="Rokhsar D.S."/>
        </authorList>
    </citation>
    <scope>NUCLEOTIDE SEQUENCE [LARGE SCALE GENOMIC DNA]</scope>
</reference>
<dbReference type="SMART" id="SM00220">
    <property type="entry name" value="S_TKc"/>
    <property type="match status" value="1"/>
</dbReference>
<accession>A0AAN0IV89</accession>
<evidence type="ECO:0000313" key="8">
    <source>
        <dbReference type="Proteomes" id="UP000007879"/>
    </source>
</evidence>
<dbReference type="RefSeq" id="XP_011410279.2">
    <property type="nucleotide sequence ID" value="XM_011411977.2"/>
</dbReference>
<dbReference type="EC" id="2.7.11.1" evidence="1"/>
<reference evidence="7" key="2">
    <citation type="submission" date="2024-06" db="UniProtKB">
        <authorList>
            <consortium name="EnsemblMetazoa"/>
        </authorList>
    </citation>
    <scope>IDENTIFICATION</scope>
</reference>
<comment type="similarity">
    <text evidence="5">Belongs to the protein kinase superfamily.</text>
</comment>
<keyword evidence="2 4" id="KW-0547">Nucleotide-binding</keyword>
<dbReference type="PROSITE" id="PS00107">
    <property type="entry name" value="PROTEIN_KINASE_ATP"/>
    <property type="match status" value="1"/>
</dbReference>
<dbReference type="GO" id="GO:0004674">
    <property type="term" value="F:protein serine/threonine kinase activity"/>
    <property type="evidence" value="ECO:0007669"/>
    <property type="project" value="UniProtKB-KW"/>
</dbReference>
<dbReference type="InterPro" id="IPR017441">
    <property type="entry name" value="Protein_kinase_ATP_BS"/>
</dbReference>
<evidence type="ECO:0000313" key="7">
    <source>
        <dbReference type="EnsemblMetazoa" id="XP_011410279.2"/>
    </source>
</evidence>
<dbReference type="PANTHER" id="PTHR11909">
    <property type="entry name" value="CASEIN KINASE-RELATED"/>
    <property type="match status" value="1"/>
</dbReference>
<dbReference type="InterPro" id="IPR011009">
    <property type="entry name" value="Kinase-like_dom_sf"/>
</dbReference>
<dbReference type="InterPro" id="IPR000719">
    <property type="entry name" value="Prot_kinase_dom"/>
</dbReference>
<dbReference type="EnsemblMetazoa" id="XM_011411977.2">
    <property type="protein sequence ID" value="XP_011410279.2"/>
    <property type="gene ID" value="LOC100638077"/>
</dbReference>
<protein>
    <recommendedName>
        <fullName evidence="1">non-specific serine/threonine protein kinase</fullName>
        <ecNumber evidence="1">2.7.11.1</ecNumber>
    </recommendedName>
</protein>
<evidence type="ECO:0000256" key="4">
    <source>
        <dbReference type="PROSITE-ProRule" id="PRU10141"/>
    </source>
</evidence>
<dbReference type="GO" id="GO:0005524">
    <property type="term" value="F:ATP binding"/>
    <property type="evidence" value="ECO:0007669"/>
    <property type="project" value="UniProtKB-UniRule"/>
</dbReference>
<keyword evidence="8" id="KW-1185">Reference proteome</keyword>
<name>A0AAN0IV89_AMPQE</name>
<evidence type="ECO:0000256" key="5">
    <source>
        <dbReference type="RuleBase" id="RU000304"/>
    </source>
</evidence>
<keyword evidence="5" id="KW-0723">Serine/threonine-protein kinase</keyword>
<dbReference type="KEGG" id="aqu:100638077"/>
<sequence length="359" mass="40803">MPGPPRDKKRKARTKKKAAGRLVPLWQSVVPPLPDGTLLSGIFTMEKWRLGKSIGKGAYGEVYEAFSTAEEFSGSYAIKVEPISNGPLFCEIQCYLDVAFSNKINDWVKSHDLKYLAMPQFIDWGKNETSPSLQYCFLVMERFGDNIEKLFEEAGRKFGVKTVCYLALRILEALEFLHNSGYAHADIKGSNILTGYSQRDQVYLVDYGLSFVYQYSQGGHKPYTPDPGYCYGTLPFTSIDAHDGANPSRRGDLEILGYCLLEWSCGRLPWEDYIEDRSKVASLKRRYKDAPTDLMKDCFKGNVYPKYLQKYMECIYKLSYEETPKYNHLRQLFFKELKDNGMSDDGTGLDWISGGGGEG</sequence>
<dbReference type="Pfam" id="PF00069">
    <property type="entry name" value="Pkinase"/>
    <property type="match status" value="1"/>
</dbReference>
<proteinExistence type="inferred from homology"/>
<feature type="binding site" evidence="4">
    <location>
        <position position="79"/>
    </location>
    <ligand>
        <name>ATP</name>
        <dbReference type="ChEBI" id="CHEBI:30616"/>
    </ligand>
</feature>
<evidence type="ECO:0000259" key="6">
    <source>
        <dbReference type="PROSITE" id="PS50011"/>
    </source>
</evidence>
<dbReference type="PROSITE" id="PS00108">
    <property type="entry name" value="PROTEIN_KINASE_ST"/>
    <property type="match status" value="1"/>
</dbReference>
<feature type="domain" description="Protein kinase" evidence="6">
    <location>
        <begin position="48"/>
        <end position="334"/>
    </location>
</feature>
<dbReference type="Proteomes" id="UP000007879">
    <property type="component" value="Unassembled WGS sequence"/>
</dbReference>
<organism evidence="7 8">
    <name type="scientific">Amphimedon queenslandica</name>
    <name type="common">Sponge</name>
    <dbReference type="NCBI Taxonomy" id="400682"/>
    <lineage>
        <taxon>Eukaryota</taxon>
        <taxon>Metazoa</taxon>
        <taxon>Porifera</taxon>
        <taxon>Demospongiae</taxon>
        <taxon>Heteroscleromorpha</taxon>
        <taxon>Haplosclerida</taxon>
        <taxon>Niphatidae</taxon>
        <taxon>Amphimedon</taxon>
    </lineage>
</organism>
<evidence type="ECO:0000256" key="2">
    <source>
        <dbReference type="ARBA" id="ARBA00022741"/>
    </source>
</evidence>
<evidence type="ECO:0000256" key="3">
    <source>
        <dbReference type="ARBA" id="ARBA00022840"/>
    </source>
</evidence>
<dbReference type="InterPro" id="IPR050235">
    <property type="entry name" value="CK1_Ser-Thr_kinase"/>
</dbReference>
<keyword evidence="5" id="KW-0808">Transferase</keyword>
<dbReference type="InterPro" id="IPR008271">
    <property type="entry name" value="Ser/Thr_kinase_AS"/>
</dbReference>
<dbReference type="PROSITE" id="PS50011">
    <property type="entry name" value="PROTEIN_KINASE_DOM"/>
    <property type="match status" value="1"/>
</dbReference>
<keyword evidence="3 4" id="KW-0067">ATP-binding</keyword>
<keyword evidence="5" id="KW-0418">Kinase</keyword>
<evidence type="ECO:0000256" key="1">
    <source>
        <dbReference type="ARBA" id="ARBA00012513"/>
    </source>
</evidence>
<dbReference type="Gene3D" id="1.10.510.10">
    <property type="entry name" value="Transferase(Phosphotransferase) domain 1"/>
    <property type="match status" value="1"/>
</dbReference>